<keyword evidence="12" id="KW-0325">Glycoprotein</keyword>
<dbReference type="Gene3D" id="2.60.120.620">
    <property type="entry name" value="q2cbj1_9rhob like domain"/>
    <property type="match status" value="1"/>
</dbReference>
<evidence type="ECO:0000256" key="10">
    <source>
        <dbReference type="ARBA" id="ARBA00023002"/>
    </source>
</evidence>
<sequence>MLRSTIPQFHCRYQTVQTSILIESNMSATCILLSLVLNVYFLAPVFSDQINATDTCVQLYEKGVEAYLENNWEDCVKNFEESLEKYRRYRKILQNCRLKCKTDAELSEPLYPVDIDNLLFYERAIRQTLCIIGCENDNPEILKNYNVNAEAEKLFEEQKPYEYLHICYFQMKDVVKAASSAFTYIVEHPEDKVMLDNLKYYTEMDGVEMKDIVNFEAKDYVYLYVHGADAYEGKHWSTVIDNMEESLSAYLQAEEECRAHCEGPFDHGWYPDFIPSISNHFTVSLKCKQKCRTRLGSLNGEIHDDLLPSHYHYLQYAYFKACRAVASYLIFYPDDDTMLENMRYYSKLPKVNRDFFQPRDEAIRYVQRHTYETRLMKFINQEFKTKSSAGEVSEAQKFKFQITMQEKQLGGKKRFVSDGVASEEECRSLITIAKLFARVGDGYDGKKSPHTAMEKFEGITLSRTVFLTYFGLLQPRYLEIYLKVTGELLKPIQEYFGVPEKLYFSYTQLVCRSALSDSPKERTDFSHEIHADNCNILDNGTCSKVPPAFTWRDYSAILYLNDDFEGGEFIFAADKYGSQIQSSIKPTCGRMVAFTSGAENLHGIRAVTKGSRCAIGIWFTHDPNYAEADRAVAEDVLENDLKFHLLPAVDIRSNSSKSMTKPET</sequence>
<accession>A0A9P0DQ41</accession>
<keyword evidence="13" id="KW-0812">Transmembrane</keyword>
<organism evidence="15 16">
    <name type="scientific">Phaedon cochleariae</name>
    <name type="common">Mustard beetle</name>
    <dbReference type="NCBI Taxonomy" id="80249"/>
    <lineage>
        <taxon>Eukaryota</taxon>
        <taxon>Metazoa</taxon>
        <taxon>Ecdysozoa</taxon>
        <taxon>Arthropoda</taxon>
        <taxon>Hexapoda</taxon>
        <taxon>Insecta</taxon>
        <taxon>Pterygota</taxon>
        <taxon>Neoptera</taxon>
        <taxon>Endopterygota</taxon>
        <taxon>Coleoptera</taxon>
        <taxon>Polyphaga</taxon>
        <taxon>Cucujiformia</taxon>
        <taxon>Chrysomeloidea</taxon>
        <taxon>Chrysomelidae</taxon>
        <taxon>Chrysomelinae</taxon>
        <taxon>Chrysomelini</taxon>
        <taxon>Phaedon</taxon>
    </lineage>
</organism>
<keyword evidence="13" id="KW-0472">Membrane</keyword>
<dbReference type="EC" id="1.14.11.7" evidence="3"/>
<dbReference type="GO" id="GO:0005506">
    <property type="term" value="F:iron ion binding"/>
    <property type="evidence" value="ECO:0007669"/>
    <property type="project" value="InterPro"/>
</dbReference>
<dbReference type="Proteomes" id="UP001153737">
    <property type="component" value="Chromosome 14"/>
</dbReference>
<evidence type="ECO:0000256" key="6">
    <source>
        <dbReference type="ARBA" id="ARBA00022737"/>
    </source>
</evidence>
<protein>
    <recommendedName>
        <fullName evidence="3">procollagen-proline 3-dioxygenase</fullName>
        <ecNumber evidence="3">1.14.11.7</ecNumber>
    </recommendedName>
</protein>
<feature type="domain" description="Prolyl 4-hydroxylase alpha subunit" evidence="14">
    <location>
        <begin position="412"/>
        <end position="620"/>
    </location>
</feature>
<dbReference type="AlphaFoldDB" id="A0A9P0DQ41"/>
<dbReference type="InterPro" id="IPR044862">
    <property type="entry name" value="Pro_4_hyd_alph_FE2OG_OXY"/>
</dbReference>
<dbReference type="OrthoDB" id="8517835at2759"/>
<evidence type="ECO:0000256" key="11">
    <source>
        <dbReference type="ARBA" id="ARBA00023004"/>
    </source>
</evidence>
<keyword evidence="7" id="KW-0802">TPR repeat</keyword>
<evidence type="ECO:0000313" key="16">
    <source>
        <dbReference type="Proteomes" id="UP001153737"/>
    </source>
</evidence>
<reference evidence="15" key="1">
    <citation type="submission" date="2022-01" db="EMBL/GenBank/DDBJ databases">
        <authorList>
            <person name="King R."/>
        </authorList>
    </citation>
    <scope>NUCLEOTIDE SEQUENCE</scope>
</reference>
<keyword evidence="9" id="KW-0223">Dioxygenase</keyword>
<evidence type="ECO:0000256" key="8">
    <source>
        <dbReference type="ARBA" id="ARBA00022824"/>
    </source>
</evidence>
<dbReference type="GO" id="GO:0032963">
    <property type="term" value="P:collagen metabolic process"/>
    <property type="evidence" value="ECO:0007669"/>
    <property type="project" value="InterPro"/>
</dbReference>
<evidence type="ECO:0000256" key="3">
    <source>
        <dbReference type="ARBA" id="ARBA00012262"/>
    </source>
</evidence>
<dbReference type="InterPro" id="IPR011990">
    <property type="entry name" value="TPR-like_helical_dom_sf"/>
</dbReference>
<evidence type="ECO:0000259" key="14">
    <source>
        <dbReference type="SMART" id="SM00702"/>
    </source>
</evidence>
<gene>
    <name evidence="15" type="ORF">PHAECO_LOCUS4201</name>
</gene>
<keyword evidence="4" id="KW-0479">Metal-binding</keyword>
<evidence type="ECO:0000313" key="15">
    <source>
        <dbReference type="EMBL" id="CAH1153591.1"/>
    </source>
</evidence>
<dbReference type="Gene3D" id="1.25.40.10">
    <property type="entry name" value="Tetratricopeptide repeat domain"/>
    <property type="match status" value="1"/>
</dbReference>
<dbReference type="FunFam" id="2.60.120.620:FF:000003">
    <property type="entry name" value="Prolyl 3-hydroxylase 2"/>
    <property type="match status" value="1"/>
</dbReference>
<evidence type="ECO:0000256" key="9">
    <source>
        <dbReference type="ARBA" id="ARBA00022964"/>
    </source>
</evidence>
<evidence type="ECO:0000256" key="12">
    <source>
        <dbReference type="ARBA" id="ARBA00023180"/>
    </source>
</evidence>
<keyword evidence="16" id="KW-1185">Reference proteome</keyword>
<feature type="transmembrane region" description="Helical" evidence="13">
    <location>
        <begin position="20"/>
        <end position="43"/>
    </location>
</feature>
<comment type="cofactor">
    <cofactor evidence="1">
        <name>L-ascorbate</name>
        <dbReference type="ChEBI" id="CHEBI:38290"/>
    </cofactor>
</comment>
<dbReference type="PANTHER" id="PTHR14049:SF9">
    <property type="entry name" value="PROCOLLAGEN-PROLINE 3-DIOXYGENASE"/>
    <property type="match status" value="1"/>
</dbReference>
<dbReference type="GO" id="GO:0031418">
    <property type="term" value="F:L-ascorbic acid binding"/>
    <property type="evidence" value="ECO:0007669"/>
    <property type="project" value="InterPro"/>
</dbReference>
<keyword evidence="10" id="KW-0560">Oxidoreductase</keyword>
<keyword evidence="11" id="KW-0408">Iron</keyword>
<keyword evidence="5" id="KW-0732">Signal</keyword>
<dbReference type="GO" id="GO:0019797">
    <property type="term" value="F:procollagen-proline 3-dioxygenase activity"/>
    <property type="evidence" value="ECO:0007669"/>
    <property type="project" value="UniProtKB-EC"/>
</dbReference>
<dbReference type="SMART" id="SM00702">
    <property type="entry name" value="P4Hc"/>
    <property type="match status" value="1"/>
</dbReference>
<dbReference type="PANTHER" id="PTHR14049">
    <property type="entry name" value="LEPRECAN 1"/>
    <property type="match status" value="1"/>
</dbReference>
<evidence type="ECO:0000256" key="13">
    <source>
        <dbReference type="SAM" id="Phobius"/>
    </source>
</evidence>
<dbReference type="Pfam" id="PF13640">
    <property type="entry name" value="2OG-FeII_Oxy_3"/>
    <property type="match status" value="1"/>
</dbReference>
<dbReference type="EMBL" id="OU896720">
    <property type="protein sequence ID" value="CAH1153591.1"/>
    <property type="molecule type" value="Genomic_DNA"/>
</dbReference>
<keyword evidence="6" id="KW-0677">Repeat</keyword>
<dbReference type="InterPro" id="IPR006620">
    <property type="entry name" value="Pro_4_hyd_alph"/>
</dbReference>
<evidence type="ECO:0000256" key="7">
    <source>
        <dbReference type="ARBA" id="ARBA00022803"/>
    </source>
</evidence>
<dbReference type="Pfam" id="PF23557">
    <property type="entry name" value="TPR_leprecan"/>
    <property type="match status" value="1"/>
</dbReference>
<evidence type="ECO:0000256" key="2">
    <source>
        <dbReference type="ARBA" id="ARBA00006487"/>
    </source>
</evidence>
<evidence type="ECO:0000256" key="4">
    <source>
        <dbReference type="ARBA" id="ARBA00022723"/>
    </source>
</evidence>
<evidence type="ECO:0000256" key="5">
    <source>
        <dbReference type="ARBA" id="ARBA00022729"/>
    </source>
</evidence>
<dbReference type="InterPro" id="IPR056585">
    <property type="entry name" value="Leprecan_dom"/>
</dbReference>
<evidence type="ECO:0000256" key="1">
    <source>
        <dbReference type="ARBA" id="ARBA00001961"/>
    </source>
</evidence>
<reference evidence="15" key="2">
    <citation type="submission" date="2022-10" db="EMBL/GenBank/DDBJ databases">
        <authorList>
            <consortium name="ENA_rothamsted_submissions"/>
            <consortium name="culmorum"/>
            <person name="King R."/>
        </authorList>
    </citation>
    <scope>NUCLEOTIDE SEQUENCE</scope>
</reference>
<comment type="similarity">
    <text evidence="2">Belongs to the leprecan family.</text>
</comment>
<name>A0A9P0DQ41_PHACE</name>
<keyword evidence="8" id="KW-0256">Endoplasmic reticulum</keyword>
<dbReference type="InterPro" id="IPR039575">
    <property type="entry name" value="P3H"/>
</dbReference>
<keyword evidence="13" id="KW-1133">Transmembrane helix</keyword>
<proteinExistence type="inferred from homology"/>